<dbReference type="GO" id="GO:0003677">
    <property type="term" value="F:DNA binding"/>
    <property type="evidence" value="ECO:0007669"/>
    <property type="project" value="UniProtKB-UniRule"/>
</dbReference>
<dbReference type="InterPro" id="IPR001647">
    <property type="entry name" value="HTH_TetR"/>
</dbReference>
<dbReference type="PANTHER" id="PTHR30055:SF234">
    <property type="entry name" value="HTH-TYPE TRANSCRIPTIONAL REGULATOR BETI"/>
    <property type="match status" value="1"/>
</dbReference>
<accession>A0ABD5ECC8</accession>
<dbReference type="InterPro" id="IPR009057">
    <property type="entry name" value="Homeodomain-like_sf"/>
</dbReference>
<keyword evidence="3" id="KW-0804">Transcription</keyword>
<dbReference type="PROSITE" id="PS50977">
    <property type="entry name" value="HTH_TETR_2"/>
    <property type="match status" value="1"/>
</dbReference>
<keyword evidence="2 4" id="KW-0238">DNA-binding</keyword>
<dbReference type="EMBL" id="JAVRER010000034">
    <property type="protein sequence ID" value="MDT0417885.1"/>
    <property type="molecule type" value="Genomic_DNA"/>
</dbReference>
<gene>
    <name evidence="7" type="ORF">RM574_20595</name>
</gene>
<protein>
    <submittedName>
        <fullName evidence="7">Helix-turn-helix domain-containing protein</fullName>
    </submittedName>
</protein>
<sequence>MREDSPVPAPETARPEPGAGGGRRERQRLRRRNELYDVALGLFVEKGYEGTTMEDIADRADVARATVFNHFPRKAVFLQEWARRRREAALVAAHRSDAADTSLRAVLLRYFGELGRVSQGTREASVAMLTGSVHATDIWRRSPLAAELADIVRTATPEGAHAPRLDADRLGLLLSGAYFVILVTWVSEEPAPFDITDELMAMVDTVLYGAVPDGDRGADHGAA</sequence>
<organism evidence="7 8">
    <name type="scientific">Streptomyces evansiae</name>
    <dbReference type="NCBI Taxonomy" id="3075535"/>
    <lineage>
        <taxon>Bacteria</taxon>
        <taxon>Bacillati</taxon>
        <taxon>Actinomycetota</taxon>
        <taxon>Actinomycetes</taxon>
        <taxon>Kitasatosporales</taxon>
        <taxon>Streptomycetaceae</taxon>
        <taxon>Streptomyces</taxon>
    </lineage>
</organism>
<evidence type="ECO:0000256" key="5">
    <source>
        <dbReference type="SAM" id="MobiDB-lite"/>
    </source>
</evidence>
<dbReference type="Pfam" id="PF00440">
    <property type="entry name" value="TetR_N"/>
    <property type="match status" value="1"/>
</dbReference>
<proteinExistence type="predicted"/>
<evidence type="ECO:0000313" key="7">
    <source>
        <dbReference type="EMBL" id="MDT0417885.1"/>
    </source>
</evidence>
<evidence type="ECO:0000313" key="8">
    <source>
        <dbReference type="Proteomes" id="UP001183607"/>
    </source>
</evidence>
<evidence type="ECO:0000259" key="6">
    <source>
        <dbReference type="PROSITE" id="PS50977"/>
    </source>
</evidence>
<dbReference type="Proteomes" id="UP001183607">
    <property type="component" value="Unassembled WGS sequence"/>
</dbReference>
<dbReference type="Gene3D" id="1.10.357.10">
    <property type="entry name" value="Tetracycline Repressor, domain 2"/>
    <property type="match status" value="1"/>
</dbReference>
<dbReference type="PANTHER" id="PTHR30055">
    <property type="entry name" value="HTH-TYPE TRANSCRIPTIONAL REGULATOR RUTR"/>
    <property type="match status" value="1"/>
</dbReference>
<feature type="DNA-binding region" description="H-T-H motif" evidence="4">
    <location>
        <begin position="52"/>
        <end position="71"/>
    </location>
</feature>
<evidence type="ECO:0000256" key="2">
    <source>
        <dbReference type="ARBA" id="ARBA00023125"/>
    </source>
</evidence>
<evidence type="ECO:0000256" key="4">
    <source>
        <dbReference type="PROSITE-ProRule" id="PRU00335"/>
    </source>
</evidence>
<reference evidence="8" key="1">
    <citation type="submission" date="2023-07" db="EMBL/GenBank/DDBJ databases">
        <title>30 novel species of actinomycetes from the DSMZ collection.</title>
        <authorList>
            <person name="Nouioui I."/>
        </authorList>
    </citation>
    <scope>NUCLEOTIDE SEQUENCE [LARGE SCALE GENOMIC DNA]</scope>
    <source>
        <strain evidence="8">DSM 41982</strain>
    </source>
</reference>
<dbReference type="GO" id="GO:0006355">
    <property type="term" value="P:regulation of DNA-templated transcription"/>
    <property type="evidence" value="ECO:0007669"/>
    <property type="project" value="UniProtKB-ARBA"/>
</dbReference>
<comment type="caution">
    <text evidence="7">The sequence shown here is derived from an EMBL/GenBank/DDBJ whole genome shotgun (WGS) entry which is preliminary data.</text>
</comment>
<evidence type="ECO:0000256" key="1">
    <source>
        <dbReference type="ARBA" id="ARBA00023015"/>
    </source>
</evidence>
<dbReference type="SUPFAM" id="SSF46689">
    <property type="entry name" value="Homeodomain-like"/>
    <property type="match status" value="1"/>
</dbReference>
<feature type="region of interest" description="Disordered" evidence="5">
    <location>
        <begin position="1"/>
        <end position="28"/>
    </location>
</feature>
<evidence type="ECO:0000256" key="3">
    <source>
        <dbReference type="ARBA" id="ARBA00023163"/>
    </source>
</evidence>
<keyword evidence="1" id="KW-0805">Transcription regulation</keyword>
<dbReference type="RefSeq" id="WP_093853528.1">
    <property type="nucleotide sequence ID" value="NZ_JAVRER010000034.1"/>
</dbReference>
<dbReference type="InterPro" id="IPR050109">
    <property type="entry name" value="HTH-type_TetR-like_transc_reg"/>
</dbReference>
<dbReference type="AlphaFoldDB" id="A0ABD5ECC8"/>
<feature type="domain" description="HTH tetR-type" evidence="6">
    <location>
        <begin position="29"/>
        <end position="89"/>
    </location>
</feature>
<name>A0ABD5ECC8_9ACTN</name>
<dbReference type="PRINTS" id="PR00455">
    <property type="entry name" value="HTHTETR"/>
</dbReference>